<organism evidence="2 3">
    <name type="scientific">Halodesulfurarchaeum formicicum</name>
    <dbReference type="NCBI Taxonomy" id="1873524"/>
    <lineage>
        <taxon>Archaea</taxon>
        <taxon>Methanobacteriati</taxon>
        <taxon>Methanobacteriota</taxon>
        <taxon>Stenosarchaea group</taxon>
        <taxon>Halobacteria</taxon>
        <taxon>Halobacteriales</taxon>
        <taxon>Halobacteriaceae</taxon>
        <taxon>Halodesulfurarchaeum</taxon>
    </lineage>
</organism>
<sequence>MSLSELTADVESAYADLDDAEITLDGESKMELAMLQAALEEDDPATLVRRGIHMLFQSTTETGKLDFHLRGNYDVTYDEYLSGMTYEEMTGGTNPTSNEDDRRYQF</sequence>
<dbReference type="GeneID" id="29828688"/>
<evidence type="ECO:0000256" key="1">
    <source>
        <dbReference type="SAM" id="MobiDB-lite"/>
    </source>
</evidence>
<dbReference type="RefSeq" id="WP_070364606.1">
    <property type="nucleotide sequence ID" value="NZ_CP016070.1"/>
</dbReference>
<dbReference type="PATRIC" id="fig|1855411.3.peg.675"/>
<dbReference type="STRING" id="1873524.HSR6_0701"/>
<evidence type="ECO:0000313" key="3">
    <source>
        <dbReference type="Proteomes" id="UP000185608"/>
    </source>
</evidence>
<dbReference type="InterPro" id="IPR058893">
    <property type="entry name" value="RHH-containing"/>
</dbReference>
<accession>A0A1D8S3D1</accession>
<dbReference type="EMBL" id="CP016070">
    <property type="protein sequence ID" value="AOW79867.1"/>
    <property type="molecule type" value="Genomic_DNA"/>
</dbReference>
<reference evidence="2 3" key="1">
    <citation type="submission" date="2016-06" db="EMBL/GenBank/DDBJ databases">
        <title>Discovery of anaerobic lithoheterotrophic haloarchaeon capable of sulfur respiration by hydrogen and formate.</title>
        <authorList>
            <person name="Sorokin D.Y."/>
            <person name="Kublanov I.V."/>
            <person name="Roman P."/>
            <person name="Sinninghe Damste J.S."/>
            <person name="Golyshin P.N."/>
            <person name="Rojo D."/>
            <person name="Ciordia S."/>
            <person name="Mena Md.C."/>
            <person name="Ferrer M."/>
            <person name="Smedile F."/>
            <person name="Messina E."/>
            <person name="La Cono V."/>
            <person name="Yakimov M.M."/>
        </authorList>
    </citation>
    <scope>NUCLEOTIDE SEQUENCE [LARGE SCALE GENOMIC DNA]</scope>
    <source>
        <strain evidence="2 3">HTSR1</strain>
    </source>
</reference>
<dbReference type="Proteomes" id="UP000185608">
    <property type="component" value="Chromosome"/>
</dbReference>
<name>A0A1D8S3D1_9EURY</name>
<feature type="region of interest" description="Disordered" evidence="1">
    <location>
        <begin position="86"/>
        <end position="106"/>
    </location>
</feature>
<dbReference type="Pfam" id="PF26048">
    <property type="entry name" value="RHH_11"/>
    <property type="match status" value="1"/>
</dbReference>
<gene>
    <name evidence="2" type="ORF">HTSR_0675</name>
</gene>
<protein>
    <submittedName>
        <fullName evidence="2">Uncharacterized protein</fullName>
    </submittedName>
</protein>
<evidence type="ECO:0000313" key="2">
    <source>
        <dbReference type="EMBL" id="AOW79867.1"/>
    </source>
</evidence>
<dbReference type="AlphaFoldDB" id="A0A1D8S3D1"/>
<dbReference type="KEGG" id="halh:HTSR_0675"/>
<proteinExistence type="predicted"/>